<evidence type="ECO:0000313" key="3">
    <source>
        <dbReference type="Proteomes" id="UP001160390"/>
    </source>
</evidence>
<name>A0AA35LRT8_9HYPO</name>
<accession>A0AA35LRT8</accession>
<gene>
    <name evidence="2" type="ORF">CCHLO57077_00018453</name>
</gene>
<dbReference type="Proteomes" id="UP001160390">
    <property type="component" value="Unassembled WGS sequence"/>
</dbReference>
<proteinExistence type="predicted"/>
<feature type="domain" description="Azaphilone pigments biosynthesis cluster protein L N-terminal" evidence="1">
    <location>
        <begin position="3"/>
        <end position="56"/>
    </location>
</feature>
<dbReference type="EMBL" id="CABFNP030000587">
    <property type="protein sequence ID" value="CAI6049354.1"/>
    <property type="molecule type" value="Genomic_DNA"/>
</dbReference>
<keyword evidence="3" id="KW-1185">Reference proteome</keyword>
<dbReference type="Pfam" id="PF17111">
    <property type="entry name" value="PigL_N"/>
    <property type="match status" value="2"/>
</dbReference>
<protein>
    <recommendedName>
        <fullName evidence="1">Azaphilone pigments biosynthesis cluster protein L N-terminal domain-containing protein</fullName>
    </recommendedName>
</protein>
<comment type="caution">
    <text evidence="2">The sequence shown here is derived from an EMBL/GenBank/DDBJ whole genome shotgun (WGS) entry which is preliminary data.</text>
</comment>
<sequence>MPLLEGLVSRCSQLCRDFEASMNTFSGKSKAGFRDWAKMEFMRGDIHEFIDALGGYWELSPFLEEYSEIIKDTAYNLNLYLERIDKKMKLFTEGSAKASGISSDLGIDLQDEKTVTEQCLRIYEDASSYLESVMDKEPSLQPQTQLHPTTDTHNNFKALLLTRKALNDYRDHFAR</sequence>
<feature type="domain" description="Azaphilone pigments biosynthesis cluster protein L N-terminal" evidence="1">
    <location>
        <begin position="62"/>
        <end position="123"/>
    </location>
</feature>
<organism evidence="2 3">
    <name type="scientific">Clonostachys chloroleuca</name>
    <dbReference type="NCBI Taxonomy" id="1926264"/>
    <lineage>
        <taxon>Eukaryota</taxon>
        <taxon>Fungi</taxon>
        <taxon>Dikarya</taxon>
        <taxon>Ascomycota</taxon>
        <taxon>Pezizomycotina</taxon>
        <taxon>Sordariomycetes</taxon>
        <taxon>Hypocreomycetidae</taxon>
        <taxon>Hypocreales</taxon>
        <taxon>Bionectriaceae</taxon>
        <taxon>Clonostachys</taxon>
    </lineage>
</organism>
<reference evidence="2" key="1">
    <citation type="submission" date="2023-01" db="EMBL/GenBank/DDBJ databases">
        <authorList>
            <person name="Piombo E."/>
        </authorList>
    </citation>
    <scope>NUCLEOTIDE SEQUENCE</scope>
</reference>
<evidence type="ECO:0000259" key="1">
    <source>
        <dbReference type="Pfam" id="PF17111"/>
    </source>
</evidence>
<dbReference type="AlphaFoldDB" id="A0AA35LRT8"/>
<evidence type="ECO:0000313" key="2">
    <source>
        <dbReference type="EMBL" id="CAI6049354.1"/>
    </source>
</evidence>
<dbReference type="InterPro" id="IPR031348">
    <property type="entry name" value="PigL_N"/>
</dbReference>